<dbReference type="InterPro" id="IPR029787">
    <property type="entry name" value="Nucleotide_cyclase"/>
</dbReference>
<dbReference type="InterPro" id="IPR003607">
    <property type="entry name" value="HD/PDEase_dom"/>
</dbReference>
<keyword evidence="2 9" id="KW-0812">Transmembrane</keyword>
<keyword evidence="4 9" id="KW-1133">Transmembrane helix</keyword>
<evidence type="ECO:0000313" key="13">
    <source>
        <dbReference type="Proteomes" id="UP000325141"/>
    </source>
</evidence>
<keyword evidence="6 7" id="KW-0456">Lyase</keyword>
<dbReference type="SUPFAM" id="SSF55073">
    <property type="entry name" value="Nucleotide cyclase"/>
    <property type="match status" value="1"/>
</dbReference>
<dbReference type="Proteomes" id="UP000325141">
    <property type="component" value="Unassembled WGS sequence"/>
</dbReference>
<comment type="subcellular location">
    <subcellularLocation>
        <location evidence="1">Membrane</location>
    </subcellularLocation>
</comment>
<dbReference type="GO" id="GO:0009190">
    <property type="term" value="P:cyclic nucleotide biosynthetic process"/>
    <property type="evidence" value="ECO:0007669"/>
    <property type="project" value="InterPro"/>
</dbReference>
<feature type="coiled-coil region" evidence="8">
    <location>
        <begin position="422"/>
        <end position="487"/>
    </location>
</feature>
<dbReference type="AlphaFoldDB" id="A0A5M6CKE9"/>
<dbReference type="RefSeq" id="WP_150011562.1">
    <property type="nucleotide sequence ID" value="NZ_VWSG01000004.1"/>
</dbReference>
<gene>
    <name evidence="12" type="ORF">F0460_06805</name>
</gene>
<organism evidence="12 13">
    <name type="scientific">Paenimyroides baculatum</name>
    <dbReference type="NCBI Taxonomy" id="2608000"/>
    <lineage>
        <taxon>Bacteria</taxon>
        <taxon>Pseudomonadati</taxon>
        <taxon>Bacteroidota</taxon>
        <taxon>Flavobacteriia</taxon>
        <taxon>Flavobacteriales</taxon>
        <taxon>Flavobacteriaceae</taxon>
        <taxon>Paenimyroides</taxon>
    </lineage>
</organism>
<keyword evidence="10" id="KW-0732">Signal</keyword>
<keyword evidence="3" id="KW-0547">Nucleotide-binding</keyword>
<dbReference type="PROSITE" id="PS50125">
    <property type="entry name" value="GUANYLATE_CYCLASE_2"/>
    <property type="match status" value="1"/>
</dbReference>
<keyword evidence="5 9" id="KW-0472">Membrane</keyword>
<evidence type="ECO:0000313" key="12">
    <source>
        <dbReference type="EMBL" id="KAA5535487.1"/>
    </source>
</evidence>
<sequence length="887" mass="101667">MKKLLYIYLLLISFVSFSQTNDSMSLYTEKIFPERGVFFNITDNWKFKTGTNKSWKNADFNDADWTLVKYDSLKGIIGKKVDFNGKAWLRNTFEIDSTLVGIPLSLNVEMAPGVYSVYINGKFYKTFGKLKTKDQEEQQHIKRFVIKGNFVDFMFTKAGKQTIAIEFQDSQIKSTTNYLDLEVQITKQENAIAQANAMQNVTTILSIIGSVFVTLAVFHLILFLFYREFIPNLYFSLFSLSMGGSFFALIYLFMKGFNMNAIQFTGISFIILTYLSAFSLSGLVNSLFAKNKLRFKIFLAVSIIGLLILFWNPDIAGFITLLVYTYAFLEASVLLIKAIIKKVKGARILASGILLTIFFTLALVVFALVIMKDDGIHFQNDDTATGIAFAIIVIGMILSIFSIPFSMSAYLAWYFSHINNENEQKVIEIEDLTQQNLNQEKEKQTIIENINKELEVQVDNRKSEIEKQKSEIQLQNKTLEIERQKSEVLLLNILPEEVALELKEKGKTQSKFFDSVTILFTDFKDFTKLSEKVSSTELIEELNYCFKEFDRIISKYGIEKIKTIGDAYMAVSGLPVKDEKHAIKMVYAALEIRDFMEEYKQKRISEGKEYFEMRIGINSGEVVAGIVGIKKFSYDVWGTAVNLAAEMEVNGSIGKVNISENTYKLVHKNFSTELRPEKLEDSQVNMYFAEIKEKSVNLERAKEFILNKLTEELPKHLHYHNISHILDVYDAAMRYAKLEGISAEDTELLKVAALFHDSGFIVKADGHELISCKFAEEYLPDFGYSFNQIEKIKGMIMATRIPQTPKNHLEQILADADLDYLGRTDFEEISNGLFEELKAENKISELNAWNKIQVSFFEKHSYFTESAKRLRNEKKRINLGHIKSQLL</sequence>
<evidence type="ECO:0000256" key="5">
    <source>
        <dbReference type="ARBA" id="ARBA00023136"/>
    </source>
</evidence>
<dbReference type="PROSITE" id="PS00452">
    <property type="entry name" value="GUANYLATE_CYCLASE_1"/>
    <property type="match status" value="1"/>
</dbReference>
<dbReference type="SMART" id="SM00471">
    <property type="entry name" value="HDc"/>
    <property type="match status" value="1"/>
</dbReference>
<dbReference type="PANTHER" id="PTHR11920">
    <property type="entry name" value="GUANYLYL CYCLASE"/>
    <property type="match status" value="1"/>
</dbReference>
<evidence type="ECO:0000256" key="10">
    <source>
        <dbReference type="SAM" id="SignalP"/>
    </source>
</evidence>
<evidence type="ECO:0000256" key="4">
    <source>
        <dbReference type="ARBA" id="ARBA00022989"/>
    </source>
</evidence>
<evidence type="ECO:0000259" key="11">
    <source>
        <dbReference type="PROSITE" id="PS50125"/>
    </source>
</evidence>
<feature type="transmembrane region" description="Helical" evidence="9">
    <location>
        <begin position="233"/>
        <end position="254"/>
    </location>
</feature>
<dbReference type="EMBL" id="VWSG01000004">
    <property type="protein sequence ID" value="KAA5535487.1"/>
    <property type="molecule type" value="Genomic_DNA"/>
</dbReference>
<dbReference type="GO" id="GO:0035556">
    <property type="term" value="P:intracellular signal transduction"/>
    <property type="evidence" value="ECO:0007669"/>
    <property type="project" value="InterPro"/>
</dbReference>
<dbReference type="SMART" id="SM00044">
    <property type="entry name" value="CYCc"/>
    <property type="match status" value="1"/>
</dbReference>
<feature type="transmembrane region" description="Helical" evidence="9">
    <location>
        <begin position="383"/>
        <end position="415"/>
    </location>
</feature>
<dbReference type="Gene3D" id="6.10.250.780">
    <property type="match status" value="1"/>
</dbReference>
<evidence type="ECO:0000256" key="8">
    <source>
        <dbReference type="SAM" id="Coils"/>
    </source>
</evidence>
<feature type="signal peptide" evidence="10">
    <location>
        <begin position="1"/>
        <end position="18"/>
    </location>
</feature>
<keyword evidence="8" id="KW-0175">Coiled coil</keyword>
<feature type="transmembrane region" description="Helical" evidence="9">
    <location>
        <begin position="266"/>
        <end position="288"/>
    </location>
</feature>
<dbReference type="Pfam" id="PF01966">
    <property type="entry name" value="HD"/>
    <property type="match status" value="1"/>
</dbReference>
<reference evidence="12 13" key="1">
    <citation type="submission" date="2019-09" db="EMBL/GenBank/DDBJ databases">
        <title>Genome sequence and assembly of Flavobacterium sp.</title>
        <authorList>
            <person name="Chhetri G."/>
        </authorList>
    </citation>
    <scope>NUCLEOTIDE SEQUENCE [LARGE SCALE GENOMIC DNA]</scope>
    <source>
        <strain evidence="12 13">SNL9</strain>
    </source>
</reference>
<dbReference type="InterPro" id="IPR008979">
    <property type="entry name" value="Galactose-bd-like_sf"/>
</dbReference>
<feature type="transmembrane region" description="Helical" evidence="9">
    <location>
        <begin position="204"/>
        <end position="226"/>
    </location>
</feature>
<feature type="transmembrane region" description="Helical" evidence="9">
    <location>
        <begin position="348"/>
        <end position="371"/>
    </location>
</feature>
<evidence type="ECO:0000256" key="6">
    <source>
        <dbReference type="ARBA" id="ARBA00023239"/>
    </source>
</evidence>
<dbReference type="InterPro" id="IPR018297">
    <property type="entry name" value="A/G_cyclase_CS"/>
</dbReference>
<name>A0A5M6CKE9_9FLAO</name>
<accession>A0A5M6CKE9</accession>
<dbReference type="Gene3D" id="3.30.70.1230">
    <property type="entry name" value="Nucleotide cyclase"/>
    <property type="match status" value="1"/>
</dbReference>
<dbReference type="CDD" id="cd00077">
    <property type="entry name" value="HDc"/>
    <property type="match status" value="1"/>
</dbReference>
<dbReference type="Pfam" id="PF00211">
    <property type="entry name" value="Guanylate_cyc"/>
    <property type="match status" value="1"/>
</dbReference>
<dbReference type="GO" id="GO:0004016">
    <property type="term" value="F:adenylate cyclase activity"/>
    <property type="evidence" value="ECO:0007669"/>
    <property type="project" value="UniProtKB-ARBA"/>
</dbReference>
<dbReference type="GO" id="GO:0016020">
    <property type="term" value="C:membrane"/>
    <property type="evidence" value="ECO:0007669"/>
    <property type="project" value="UniProtKB-SubCell"/>
</dbReference>
<dbReference type="GO" id="GO:0000166">
    <property type="term" value="F:nucleotide binding"/>
    <property type="evidence" value="ECO:0007669"/>
    <property type="project" value="UniProtKB-KW"/>
</dbReference>
<dbReference type="InterPro" id="IPR001054">
    <property type="entry name" value="A/G_cyclase"/>
</dbReference>
<dbReference type="CDD" id="cd07302">
    <property type="entry name" value="CHD"/>
    <property type="match status" value="1"/>
</dbReference>
<feature type="transmembrane region" description="Helical" evidence="9">
    <location>
        <begin position="295"/>
        <end position="312"/>
    </location>
</feature>
<evidence type="ECO:0000256" key="9">
    <source>
        <dbReference type="SAM" id="Phobius"/>
    </source>
</evidence>
<evidence type="ECO:0000256" key="7">
    <source>
        <dbReference type="RuleBase" id="RU000405"/>
    </source>
</evidence>
<dbReference type="Gene3D" id="2.60.120.260">
    <property type="entry name" value="Galactose-binding domain-like"/>
    <property type="match status" value="1"/>
</dbReference>
<dbReference type="SUPFAM" id="SSF49785">
    <property type="entry name" value="Galactose-binding domain-like"/>
    <property type="match status" value="1"/>
</dbReference>
<evidence type="ECO:0000256" key="3">
    <source>
        <dbReference type="ARBA" id="ARBA00022741"/>
    </source>
</evidence>
<dbReference type="InterPro" id="IPR006674">
    <property type="entry name" value="HD_domain"/>
</dbReference>
<protein>
    <submittedName>
        <fullName evidence="12">HD domain-containing protein</fullName>
    </submittedName>
</protein>
<comment type="caution">
    <text evidence="12">The sequence shown here is derived from an EMBL/GenBank/DDBJ whole genome shotgun (WGS) entry which is preliminary data.</text>
</comment>
<keyword evidence="13" id="KW-1185">Reference proteome</keyword>
<feature type="chain" id="PRO_5024398158" evidence="10">
    <location>
        <begin position="19"/>
        <end position="887"/>
    </location>
</feature>
<feature type="domain" description="Guanylate cyclase" evidence="11">
    <location>
        <begin position="517"/>
        <end position="648"/>
    </location>
</feature>
<comment type="similarity">
    <text evidence="7">Belongs to the adenylyl cyclase class-4/guanylyl cyclase family.</text>
</comment>
<dbReference type="SUPFAM" id="SSF109604">
    <property type="entry name" value="HD-domain/PDEase-like"/>
    <property type="match status" value="1"/>
</dbReference>
<evidence type="ECO:0000256" key="2">
    <source>
        <dbReference type="ARBA" id="ARBA00022692"/>
    </source>
</evidence>
<dbReference type="Gene3D" id="1.10.3210.10">
    <property type="entry name" value="Hypothetical protein af1432"/>
    <property type="match status" value="1"/>
</dbReference>
<proteinExistence type="inferred from homology"/>
<evidence type="ECO:0000256" key="1">
    <source>
        <dbReference type="ARBA" id="ARBA00004370"/>
    </source>
</evidence>
<dbReference type="InterPro" id="IPR050401">
    <property type="entry name" value="Cyclic_nucleotide_synthase"/>
</dbReference>
<dbReference type="PANTHER" id="PTHR11920:SF335">
    <property type="entry name" value="GUANYLATE CYCLASE"/>
    <property type="match status" value="1"/>
</dbReference>